<evidence type="ECO:0000313" key="2">
    <source>
        <dbReference type="Proteomes" id="UP000320055"/>
    </source>
</evidence>
<accession>A0A563VRD1</accession>
<gene>
    <name evidence="1" type="ORF">H1P_2320003</name>
</gene>
<keyword evidence="2" id="KW-1185">Reference proteome</keyword>
<proteinExistence type="predicted"/>
<dbReference type="OrthoDB" id="573491at2"/>
<name>A0A563VRD1_9CYAN</name>
<dbReference type="EMBL" id="CAACVJ010000149">
    <property type="protein sequence ID" value="VEP14018.1"/>
    <property type="molecule type" value="Genomic_DNA"/>
</dbReference>
<reference evidence="1 2" key="1">
    <citation type="submission" date="2019-01" db="EMBL/GenBank/DDBJ databases">
        <authorList>
            <person name="Brito A."/>
        </authorList>
    </citation>
    <scope>NUCLEOTIDE SEQUENCE [LARGE SCALE GENOMIC DNA]</scope>
    <source>
        <strain evidence="1">1</strain>
    </source>
</reference>
<dbReference type="AlphaFoldDB" id="A0A563VRD1"/>
<dbReference type="Proteomes" id="UP000320055">
    <property type="component" value="Unassembled WGS sequence"/>
</dbReference>
<dbReference type="RefSeq" id="WP_144872258.1">
    <property type="nucleotide sequence ID" value="NZ_LR213977.1"/>
</dbReference>
<protein>
    <submittedName>
        <fullName evidence="1">Uncharacterized protein</fullName>
    </submittedName>
</protein>
<evidence type="ECO:0000313" key="1">
    <source>
        <dbReference type="EMBL" id="VEP14018.1"/>
    </source>
</evidence>
<organism evidence="1 2">
    <name type="scientific">Hyella patelloides LEGE 07179</name>
    <dbReference type="NCBI Taxonomy" id="945734"/>
    <lineage>
        <taxon>Bacteria</taxon>
        <taxon>Bacillati</taxon>
        <taxon>Cyanobacteriota</taxon>
        <taxon>Cyanophyceae</taxon>
        <taxon>Pleurocapsales</taxon>
        <taxon>Hyellaceae</taxon>
        <taxon>Hyella</taxon>
    </lineage>
</organism>
<sequence>MPIPPEIQSFIERLNLELEITEREADEGLSLVRPVLSNFPDNVRLIQFVALFNNGLLFVEISRKRIQAIAERLNAPDITSAEIQEAGEDLGMLLGQCMEAKIRGKRILDILKDLA</sequence>